<dbReference type="InterPro" id="IPR050388">
    <property type="entry name" value="ABC_Ni/Peptide_Import"/>
</dbReference>
<evidence type="ECO:0000313" key="11">
    <source>
        <dbReference type="EMBL" id="TDW04450.1"/>
    </source>
</evidence>
<dbReference type="InterPro" id="IPR017871">
    <property type="entry name" value="ABC_transporter-like_CS"/>
</dbReference>
<feature type="domain" description="ABC transporter" evidence="10">
    <location>
        <begin position="5"/>
        <end position="261"/>
    </location>
</feature>
<dbReference type="InterPro" id="IPR013563">
    <property type="entry name" value="Oligopep_ABC_C"/>
</dbReference>
<evidence type="ECO:0000256" key="4">
    <source>
        <dbReference type="ARBA" id="ARBA00022475"/>
    </source>
</evidence>
<comment type="caution">
    <text evidence="11">The sequence shown here is derived from an EMBL/GenBank/DDBJ whole genome shotgun (WGS) entry which is preliminary data.</text>
</comment>
<evidence type="ECO:0000256" key="9">
    <source>
        <dbReference type="ARBA" id="ARBA00023136"/>
    </source>
</evidence>
<dbReference type="FunFam" id="3.40.50.300:FF:000016">
    <property type="entry name" value="Oligopeptide ABC transporter ATP-binding component"/>
    <property type="match status" value="1"/>
</dbReference>
<keyword evidence="3" id="KW-0813">Transport</keyword>
<evidence type="ECO:0000313" key="12">
    <source>
        <dbReference type="Proteomes" id="UP000294697"/>
    </source>
</evidence>
<comment type="similarity">
    <text evidence="2">Belongs to the ABC transporter superfamily.</text>
</comment>
<evidence type="ECO:0000256" key="7">
    <source>
        <dbReference type="ARBA" id="ARBA00022840"/>
    </source>
</evidence>
<dbReference type="RefSeq" id="WP_111572321.1">
    <property type="nucleotide sequence ID" value="NZ_QLME01000012.1"/>
</dbReference>
<dbReference type="GO" id="GO:0015833">
    <property type="term" value="P:peptide transport"/>
    <property type="evidence" value="ECO:0007669"/>
    <property type="project" value="InterPro"/>
</dbReference>
<dbReference type="OrthoDB" id="9806285at2"/>
<dbReference type="PROSITE" id="PS50893">
    <property type="entry name" value="ABC_TRANSPORTER_2"/>
    <property type="match status" value="1"/>
</dbReference>
<dbReference type="InterPro" id="IPR003439">
    <property type="entry name" value="ABC_transporter-like_ATP-bd"/>
</dbReference>
<dbReference type="CDD" id="cd03257">
    <property type="entry name" value="ABC_NikE_OppD_transporters"/>
    <property type="match status" value="1"/>
</dbReference>
<protein>
    <submittedName>
        <fullName evidence="11">Peptide/nickel transport system ATP-binding protein</fullName>
    </submittedName>
</protein>
<dbReference type="AlphaFoldDB" id="A0A4V3G5D9"/>
<keyword evidence="6" id="KW-0547">Nucleotide-binding</keyword>
<evidence type="ECO:0000256" key="1">
    <source>
        <dbReference type="ARBA" id="ARBA00004202"/>
    </source>
</evidence>
<comment type="subcellular location">
    <subcellularLocation>
        <location evidence="1">Cell membrane</location>
        <topology evidence="1">Peripheral membrane protein</topology>
    </subcellularLocation>
</comment>
<evidence type="ECO:0000256" key="6">
    <source>
        <dbReference type="ARBA" id="ARBA00022741"/>
    </source>
</evidence>
<dbReference type="InterPro" id="IPR003593">
    <property type="entry name" value="AAA+_ATPase"/>
</dbReference>
<keyword evidence="9" id="KW-0472">Membrane</keyword>
<dbReference type="SMART" id="SM00382">
    <property type="entry name" value="AAA"/>
    <property type="match status" value="1"/>
</dbReference>
<dbReference type="PROSITE" id="PS00211">
    <property type="entry name" value="ABC_TRANSPORTER_1"/>
    <property type="match status" value="1"/>
</dbReference>
<dbReference type="Pfam" id="PF00005">
    <property type="entry name" value="ABC_tran"/>
    <property type="match status" value="1"/>
</dbReference>
<dbReference type="GO" id="GO:0005886">
    <property type="term" value="C:plasma membrane"/>
    <property type="evidence" value="ECO:0007669"/>
    <property type="project" value="UniProtKB-SubCell"/>
</dbReference>
<dbReference type="NCBIfam" id="TIGR01727">
    <property type="entry name" value="oligo_HPY"/>
    <property type="match status" value="1"/>
</dbReference>
<keyword evidence="8" id="KW-1278">Translocase</keyword>
<keyword evidence="7 11" id="KW-0067">ATP-binding</keyword>
<sequence length="333" mass="37065">MSKLLEVKNLTVNFNTAEGIVRAVRGVDFEVDKNQVLGIVGESGCGKSVTARAVLNVLASNSEIMNGEVIYHKNNEKIDLLKLDKDGKEIRKIRGKEISMIFQEPMTSFSPVHTVGNQIMEAILLHTGLDKKEARQRAISILEEVGIPEAQSRIDDYPYQLSGGMRQRAMIAMALSCEPSLLLADEPTTALDVTIQAQILDLMRDMKEEFGMSIIIITHDIGVIAEIADQVAVMYLGRVVEEASVDDIFYDPKHPYTRALLKSIPKITKKDQKEKLLSIEGTVPDAYNIPSGCTFHNRCEEYMAGRCDKIQPELIEISPSHKVACLLYEKEGD</sequence>
<evidence type="ECO:0000256" key="2">
    <source>
        <dbReference type="ARBA" id="ARBA00005417"/>
    </source>
</evidence>
<organism evidence="11 12">
    <name type="scientific">Halanaerobium saccharolyticum</name>
    <dbReference type="NCBI Taxonomy" id="43595"/>
    <lineage>
        <taxon>Bacteria</taxon>
        <taxon>Bacillati</taxon>
        <taxon>Bacillota</taxon>
        <taxon>Clostridia</taxon>
        <taxon>Halanaerobiales</taxon>
        <taxon>Halanaerobiaceae</taxon>
        <taxon>Halanaerobium</taxon>
    </lineage>
</organism>
<proteinExistence type="inferred from homology"/>
<evidence type="ECO:0000256" key="8">
    <source>
        <dbReference type="ARBA" id="ARBA00022967"/>
    </source>
</evidence>
<evidence type="ECO:0000259" key="10">
    <source>
        <dbReference type="PROSITE" id="PS50893"/>
    </source>
</evidence>
<dbReference type="PANTHER" id="PTHR43297">
    <property type="entry name" value="OLIGOPEPTIDE TRANSPORT ATP-BINDING PROTEIN APPD"/>
    <property type="match status" value="1"/>
</dbReference>
<keyword evidence="4" id="KW-1003">Cell membrane</keyword>
<dbReference type="GO" id="GO:0005524">
    <property type="term" value="F:ATP binding"/>
    <property type="evidence" value="ECO:0007669"/>
    <property type="project" value="UniProtKB-KW"/>
</dbReference>
<accession>A0A4V3G5D9</accession>
<dbReference type="GO" id="GO:0016887">
    <property type="term" value="F:ATP hydrolysis activity"/>
    <property type="evidence" value="ECO:0007669"/>
    <property type="project" value="InterPro"/>
</dbReference>
<name>A0A4V3G5D9_9FIRM</name>
<dbReference type="Pfam" id="PF08352">
    <property type="entry name" value="oligo_HPY"/>
    <property type="match status" value="1"/>
</dbReference>
<keyword evidence="5" id="KW-0997">Cell inner membrane</keyword>
<dbReference type="InterPro" id="IPR027417">
    <property type="entry name" value="P-loop_NTPase"/>
</dbReference>
<dbReference type="PANTHER" id="PTHR43297:SF14">
    <property type="entry name" value="ATPASE AAA-TYPE CORE DOMAIN-CONTAINING PROTEIN"/>
    <property type="match status" value="1"/>
</dbReference>
<dbReference type="Gene3D" id="3.40.50.300">
    <property type="entry name" value="P-loop containing nucleotide triphosphate hydrolases"/>
    <property type="match status" value="1"/>
</dbReference>
<gene>
    <name evidence="11" type="ORF">C8C77_10911</name>
</gene>
<dbReference type="Proteomes" id="UP000294697">
    <property type="component" value="Unassembled WGS sequence"/>
</dbReference>
<dbReference type="SUPFAM" id="SSF52540">
    <property type="entry name" value="P-loop containing nucleoside triphosphate hydrolases"/>
    <property type="match status" value="1"/>
</dbReference>
<evidence type="ECO:0000256" key="5">
    <source>
        <dbReference type="ARBA" id="ARBA00022519"/>
    </source>
</evidence>
<evidence type="ECO:0000256" key="3">
    <source>
        <dbReference type="ARBA" id="ARBA00022448"/>
    </source>
</evidence>
<reference evidence="11 12" key="1">
    <citation type="submission" date="2019-03" db="EMBL/GenBank/DDBJ databases">
        <title>Subsurface microbial communities from deep shales in Ohio and West Virginia, USA.</title>
        <authorList>
            <person name="Wrighton K."/>
        </authorList>
    </citation>
    <scope>NUCLEOTIDE SEQUENCE [LARGE SCALE GENOMIC DNA]</scope>
    <source>
        <strain evidence="11 12">MSL9.2</strain>
    </source>
</reference>
<dbReference type="EMBL" id="SODA01000009">
    <property type="protein sequence ID" value="TDW04450.1"/>
    <property type="molecule type" value="Genomic_DNA"/>
</dbReference>